<accession>A0A316Z5I2</accession>
<gene>
    <name evidence="3" type="ORF">FA09DRAFT_361548</name>
</gene>
<feature type="compositionally biased region" description="Low complexity" evidence="1">
    <location>
        <begin position="51"/>
        <end position="117"/>
    </location>
</feature>
<proteinExistence type="predicted"/>
<evidence type="ECO:0000256" key="2">
    <source>
        <dbReference type="SAM" id="Phobius"/>
    </source>
</evidence>
<feature type="transmembrane region" description="Helical" evidence="2">
    <location>
        <begin position="133"/>
        <end position="157"/>
    </location>
</feature>
<dbReference type="RefSeq" id="XP_025597090.1">
    <property type="nucleotide sequence ID" value="XM_025745369.1"/>
</dbReference>
<feature type="compositionally biased region" description="Low complexity" evidence="1">
    <location>
        <begin position="333"/>
        <end position="345"/>
    </location>
</feature>
<feature type="compositionally biased region" description="Low complexity" evidence="1">
    <location>
        <begin position="263"/>
        <end position="319"/>
    </location>
</feature>
<feature type="region of interest" description="Disordered" evidence="1">
    <location>
        <begin position="263"/>
        <end position="351"/>
    </location>
</feature>
<keyword evidence="2" id="KW-1133">Transmembrane helix</keyword>
<dbReference type="EMBL" id="KZ819297">
    <property type="protein sequence ID" value="PWN96811.1"/>
    <property type="molecule type" value="Genomic_DNA"/>
</dbReference>
<keyword evidence="2" id="KW-0812">Transmembrane</keyword>
<evidence type="ECO:0000313" key="3">
    <source>
        <dbReference type="EMBL" id="PWN96811.1"/>
    </source>
</evidence>
<organism evidence="3 4">
    <name type="scientific">Tilletiopsis washingtonensis</name>
    <dbReference type="NCBI Taxonomy" id="58919"/>
    <lineage>
        <taxon>Eukaryota</taxon>
        <taxon>Fungi</taxon>
        <taxon>Dikarya</taxon>
        <taxon>Basidiomycota</taxon>
        <taxon>Ustilaginomycotina</taxon>
        <taxon>Exobasidiomycetes</taxon>
        <taxon>Entylomatales</taxon>
        <taxon>Entylomatales incertae sedis</taxon>
        <taxon>Tilletiopsis</taxon>
    </lineage>
</organism>
<keyword evidence="4" id="KW-1185">Reference proteome</keyword>
<dbReference type="GeneID" id="37272913"/>
<keyword evidence="2" id="KW-0472">Membrane</keyword>
<feature type="region of interest" description="Disordered" evidence="1">
    <location>
        <begin position="49"/>
        <end position="117"/>
    </location>
</feature>
<evidence type="ECO:0000313" key="4">
    <source>
        <dbReference type="Proteomes" id="UP000245946"/>
    </source>
</evidence>
<dbReference type="Proteomes" id="UP000245946">
    <property type="component" value="Unassembled WGS sequence"/>
</dbReference>
<feature type="compositionally biased region" description="Low complexity" evidence="1">
    <location>
        <begin position="456"/>
        <end position="469"/>
    </location>
</feature>
<evidence type="ECO:0000256" key="1">
    <source>
        <dbReference type="SAM" id="MobiDB-lite"/>
    </source>
</evidence>
<sequence length="486" mass="50419">MPRRSDIHDLFPAWSAGHFWDDAYGGSAAQRILPWLATPYDGDDAWDWNGTSSAGATPTASSASASSAAPTSSSAATSSASPSSSRSLSSPAFPSTTRLPSHAMASPSSSAGTLPPFSSSSSSAHSLSLSRGAIIGLACGGGAVLLCIAALLAFCVVHRRRRRRHSGAIDISAPWQPHPNAQPQMVERTVPPVRLHSRASTRSWRPAPLQLHVQMQHEEYVHRDGSGGIDEEALQEVLCASPAGHMPRGGVHVLGGDAQLCRSPSADSSLSMGSSSEKSITHLRPLSLGPAPRSPASRARVSPRRCSTESTSSISLVSPALPPPALTHSASTARAPARPLRAGARTPPPRDEAAAAAEAAAAVKAAGWRLGTEPILSPRARGPITFAPPLRSPDVEAAAQQREAVVTARRIPLSYFLSATSGTGAQEAESRAPSMRPGDRQVFPLAPNAAAHRESIASTSSASSGAQSIRASGVHAQLWLSQEHSP</sequence>
<protein>
    <submittedName>
        <fullName evidence="3">Uncharacterized protein</fullName>
    </submittedName>
</protein>
<reference evidence="3 4" key="1">
    <citation type="journal article" date="2018" name="Mol. Biol. Evol.">
        <title>Broad Genomic Sampling Reveals a Smut Pathogenic Ancestry of the Fungal Clade Ustilaginomycotina.</title>
        <authorList>
            <person name="Kijpornyongpan T."/>
            <person name="Mondo S.J."/>
            <person name="Barry K."/>
            <person name="Sandor L."/>
            <person name="Lee J."/>
            <person name="Lipzen A."/>
            <person name="Pangilinan J."/>
            <person name="LaButti K."/>
            <person name="Hainaut M."/>
            <person name="Henrissat B."/>
            <person name="Grigoriev I.V."/>
            <person name="Spatafora J.W."/>
            <person name="Aime M.C."/>
        </authorList>
    </citation>
    <scope>NUCLEOTIDE SEQUENCE [LARGE SCALE GENOMIC DNA]</scope>
    <source>
        <strain evidence="3 4">MCA 4186</strain>
    </source>
</reference>
<name>A0A316Z5I2_9BASI</name>
<dbReference type="AlphaFoldDB" id="A0A316Z5I2"/>
<feature type="region of interest" description="Disordered" evidence="1">
    <location>
        <begin position="450"/>
        <end position="469"/>
    </location>
</feature>